<comment type="caution">
    <text evidence="1">The sequence shown here is derived from an EMBL/GenBank/DDBJ whole genome shotgun (WGS) entry which is preliminary data.</text>
</comment>
<organism evidence="1 2">
    <name type="scientific">Ziziphus jujuba var. spinosa</name>
    <dbReference type="NCBI Taxonomy" id="714518"/>
    <lineage>
        <taxon>Eukaryota</taxon>
        <taxon>Viridiplantae</taxon>
        <taxon>Streptophyta</taxon>
        <taxon>Embryophyta</taxon>
        <taxon>Tracheophyta</taxon>
        <taxon>Spermatophyta</taxon>
        <taxon>Magnoliopsida</taxon>
        <taxon>eudicotyledons</taxon>
        <taxon>Gunneridae</taxon>
        <taxon>Pentapetalae</taxon>
        <taxon>rosids</taxon>
        <taxon>fabids</taxon>
        <taxon>Rosales</taxon>
        <taxon>Rhamnaceae</taxon>
        <taxon>Paliureae</taxon>
        <taxon>Ziziphus</taxon>
    </lineage>
</organism>
<dbReference type="Proteomes" id="UP000813462">
    <property type="component" value="Unassembled WGS sequence"/>
</dbReference>
<proteinExistence type="predicted"/>
<name>A0A978V0T4_ZIZJJ</name>
<sequence length="109" mass="12322">MQTARLILQVVVFGEEGAFLCLKMVYAKLSKAADRTGNLKLNSSFSDYCREVKRADTSMSNLVQLLDSSPQNTATNEKSKMQMISYRTNGYLKQLVEMDIPRAKKHLRG</sequence>
<evidence type="ECO:0000313" key="1">
    <source>
        <dbReference type="EMBL" id="KAH7520850.1"/>
    </source>
</evidence>
<dbReference type="AlphaFoldDB" id="A0A978V0T4"/>
<protein>
    <submittedName>
        <fullName evidence="1">Uncharacterized protein</fullName>
    </submittedName>
</protein>
<evidence type="ECO:0000313" key="2">
    <source>
        <dbReference type="Proteomes" id="UP000813462"/>
    </source>
</evidence>
<gene>
    <name evidence="1" type="ORF">FEM48_Zijuj08G0189600</name>
</gene>
<reference evidence="1" key="1">
    <citation type="journal article" date="2021" name="Front. Plant Sci.">
        <title>Chromosome-Scale Genome Assembly for Chinese Sour Jujube and Insights Into Its Genome Evolution and Domestication Signature.</title>
        <authorList>
            <person name="Shen L.-Y."/>
            <person name="Luo H."/>
            <person name="Wang X.-L."/>
            <person name="Wang X.-M."/>
            <person name="Qiu X.-J."/>
            <person name="Liu H."/>
            <person name="Zhou S.-S."/>
            <person name="Jia K.-H."/>
            <person name="Nie S."/>
            <person name="Bao Y.-T."/>
            <person name="Zhang R.-G."/>
            <person name="Yun Q.-Z."/>
            <person name="Chai Y.-H."/>
            <person name="Lu J.-Y."/>
            <person name="Li Y."/>
            <person name="Zhao S.-W."/>
            <person name="Mao J.-F."/>
            <person name="Jia S.-G."/>
            <person name="Mao Y.-M."/>
        </authorList>
    </citation>
    <scope>NUCLEOTIDE SEQUENCE</scope>
    <source>
        <strain evidence="1">AT0</strain>
        <tissue evidence="1">Leaf</tissue>
    </source>
</reference>
<accession>A0A978V0T4</accession>
<dbReference type="EMBL" id="JAEACU010000008">
    <property type="protein sequence ID" value="KAH7520850.1"/>
    <property type="molecule type" value="Genomic_DNA"/>
</dbReference>